<protein>
    <recommendedName>
        <fullName evidence="1">Cell division coordinator CpoB</fullName>
    </recommendedName>
</protein>
<name>A0A3N2QUR3_9RHOB</name>
<comment type="caution">
    <text evidence="3">The sequence shown here is derived from an EMBL/GenBank/DDBJ whole genome shotgun (WGS) entry which is preliminary data.</text>
</comment>
<comment type="similarity">
    <text evidence="1">Belongs to the CpoB family.</text>
</comment>
<comment type="function">
    <text evidence="1">Mediates coordination of peptidoglycan synthesis and outer membrane constriction during cell division.</text>
</comment>
<evidence type="ECO:0000256" key="1">
    <source>
        <dbReference type="HAMAP-Rule" id="MF_02066"/>
    </source>
</evidence>
<keyword evidence="1" id="KW-0574">Periplasm</keyword>
<dbReference type="OrthoDB" id="9763909at2"/>
<dbReference type="InterPro" id="IPR011990">
    <property type="entry name" value="TPR-like_helical_dom_sf"/>
</dbReference>
<dbReference type="HAMAP" id="MF_02066">
    <property type="entry name" value="CpoB"/>
    <property type="match status" value="1"/>
</dbReference>
<sequence length="273" mass="28840" precursor="true">MRHLRLAAVLALALAASPVAAQDETLADIRQELTILWQEVQGLRRELSTTGFPDVNVGGASVLDRVSAMEAELQRLTSKTEELEFRINRITRDGTNRIGDLEFRLCELEEGCDIGSLGDTPTLGGVDAAENLPAPEPAPPASTGPALAVGEQAEFDAALAAFEAGEFPRAAELFGAHTEAYPGGPLSQRAHYLRGEALEAQNQMAEAARSYLAAFSGNPSGERAADALFKLGTTLGALGQTQEACVTLSEVGNRFPSSEAALDAFDARTRLGC</sequence>
<feature type="coiled-coil region" evidence="1">
    <location>
        <begin position="66"/>
        <end position="93"/>
    </location>
</feature>
<evidence type="ECO:0000256" key="2">
    <source>
        <dbReference type="SAM" id="MobiDB-lite"/>
    </source>
</evidence>
<dbReference type="Gene3D" id="1.25.40.10">
    <property type="entry name" value="Tetratricopeptide repeat domain"/>
    <property type="match status" value="1"/>
</dbReference>
<keyword evidence="4" id="KW-1185">Reference proteome</keyword>
<dbReference type="Proteomes" id="UP000268016">
    <property type="component" value="Unassembled WGS sequence"/>
</dbReference>
<dbReference type="Pfam" id="PF13174">
    <property type="entry name" value="TPR_6"/>
    <property type="match status" value="1"/>
</dbReference>
<gene>
    <name evidence="3" type="primary">ybgF</name>
    <name evidence="1" type="synonym">cpoB</name>
    <name evidence="3" type="ORF">EAT49_15080</name>
</gene>
<keyword evidence="1" id="KW-0175">Coiled coil</keyword>
<reference evidence="3 4" key="1">
    <citation type="submission" date="2018-10" db="EMBL/GenBank/DDBJ databases">
        <title>Histidinibacterium lentulum gen. nov., sp. nov., a marine bacterium from the culture broth of Picochlorum sp. 122.</title>
        <authorList>
            <person name="Wang G."/>
        </authorList>
    </citation>
    <scope>NUCLEOTIDE SEQUENCE [LARGE SCALE GENOMIC DNA]</scope>
    <source>
        <strain evidence="3 4">B17</strain>
    </source>
</reference>
<dbReference type="InterPro" id="IPR014162">
    <property type="entry name" value="CpoB_C"/>
</dbReference>
<comment type="subcellular location">
    <subcellularLocation>
        <location evidence="1">Periplasm</location>
    </subcellularLocation>
</comment>
<dbReference type="GO" id="GO:0043093">
    <property type="term" value="P:FtsZ-dependent cytokinesis"/>
    <property type="evidence" value="ECO:0007669"/>
    <property type="project" value="UniProtKB-UniRule"/>
</dbReference>
<dbReference type="InterPro" id="IPR019734">
    <property type="entry name" value="TPR_rpt"/>
</dbReference>
<dbReference type="AlphaFoldDB" id="A0A3N2QUR3"/>
<dbReference type="InterPro" id="IPR034706">
    <property type="entry name" value="CpoB"/>
</dbReference>
<dbReference type="RefSeq" id="WP_123643129.1">
    <property type="nucleotide sequence ID" value="NZ_ML119088.1"/>
</dbReference>
<dbReference type="EMBL" id="RDRB01000008">
    <property type="protein sequence ID" value="ROT98951.1"/>
    <property type="molecule type" value="Genomic_DNA"/>
</dbReference>
<dbReference type="GO" id="GO:0030288">
    <property type="term" value="C:outer membrane-bounded periplasmic space"/>
    <property type="evidence" value="ECO:0007669"/>
    <property type="project" value="UniProtKB-UniRule"/>
</dbReference>
<evidence type="ECO:0000313" key="4">
    <source>
        <dbReference type="Proteomes" id="UP000268016"/>
    </source>
</evidence>
<feature type="region of interest" description="Disordered" evidence="2">
    <location>
        <begin position="123"/>
        <end position="144"/>
    </location>
</feature>
<proteinExistence type="inferred from homology"/>
<dbReference type="NCBIfam" id="TIGR02795">
    <property type="entry name" value="tol_pal_ybgF"/>
    <property type="match status" value="1"/>
</dbReference>
<accession>A0A3N2QUR3</accession>
<keyword evidence="1" id="KW-0132">Cell division</keyword>
<evidence type="ECO:0000313" key="3">
    <source>
        <dbReference type="EMBL" id="ROT98951.1"/>
    </source>
</evidence>
<feature type="signal peptide" evidence="1">
    <location>
        <begin position="1"/>
        <end position="21"/>
    </location>
</feature>
<keyword evidence="1" id="KW-0131">Cell cycle</keyword>
<dbReference type="Pfam" id="PF13432">
    <property type="entry name" value="TPR_16"/>
    <property type="match status" value="1"/>
</dbReference>
<keyword evidence="1" id="KW-0732">Signal</keyword>
<feature type="chain" id="PRO_5018342464" description="Cell division coordinator CpoB" evidence="1">
    <location>
        <begin position="22"/>
        <end position="273"/>
    </location>
</feature>
<dbReference type="SUPFAM" id="SSF48452">
    <property type="entry name" value="TPR-like"/>
    <property type="match status" value="1"/>
</dbReference>
<organism evidence="3 4">
    <name type="scientific">Histidinibacterium lentulum</name>
    <dbReference type="NCBI Taxonomy" id="2480588"/>
    <lineage>
        <taxon>Bacteria</taxon>
        <taxon>Pseudomonadati</taxon>
        <taxon>Pseudomonadota</taxon>
        <taxon>Alphaproteobacteria</taxon>
        <taxon>Rhodobacterales</taxon>
        <taxon>Paracoccaceae</taxon>
        <taxon>Histidinibacterium</taxon>
    </lineage>
</organism>